<comment type="caution">
    <text evidence="8">The sequence shown here is derived from an EMBL/GenBank/DDBJ whole genome shotgun (WGS) entry which is preliminary data.</text>
</comment>
<evidence type="ECO:0000256" key="6">
    <source>
        <dbReference type="SAM" id="SignalP"/>
    </source>
</evidence>
<dbReference type="EMBL" id="VOBQ01000004">
    <property type="protein sequence ID" value="TWO72544.1"/>
    <property type="molecule type" value="Genomic_DNA"/>
</dbReference>
<accession>A0A562ZWK2</accession>
<dbReference type="OrthoDB" id="9769613at2"/>
<protein>
    <recommendedName>
        <fullName evidence="3">peptidylprolyl isomerase</fullName>
        <ecNumber evidence="3">5.2.1.8</ecNumber>
    </recommendedName>
</protein>
<feature type="signal peptide" evidence="6">
    <location>
        <begin position="1"/>
        <end position="22"/>
    </location>
</feature>
<evidence type="ECO:0000256" key="2">
    <source>
        <dbReference type="ARBA" id="ARBA00007656"/>
    </source>
</evidence>
<keyword evidence="5 8" id="KW-0413">Isomerase</keyword>
<evidence type="ECO:0000256" key="1">
    <source>
        <dbReference type="ARBA" id="ARBA00000971"/>
    </source>
</evidence>
<evidence type="ECO:0000259" key="7">
    <source>
        <dbReference type="PROSITE" id="PS50198"/>
    </source>
</evidence>
<dbReference type="EC" id="5.2.1.8" evidence="3"/>
<keyword evidence="4 5" id="KW-0697">Rotamase</keyword>
<reference evidence="8 9" key="1">
    <citation type="submission" date="2019-07" db="EMBL/GenBank/DDBJ databases">
        <title>Caenimonas sedimenti sp. nov., isolated from activated sludge.</title>
        <authorList>
            <person name="Xu J."/>
        </authorList>
    </citation>
    <scope>NUCLEOTIDE SEQUENCE [LARGE SCALE GENOMIC DNA]</scope>
    <source>
        <strain evidence="8 9">HX-9-20</strain>
    </source>
</reference>
<evidence type="ECO:0000256" key="4">
    <source>
        <dbReference type="ARBA" id="ARBA00023110"/>
    </source>
</evidence>
<dbReference type="SUPFAM" id="SSF54534">
    <property type="entry name" value="FKBP-like"/>
    <property type="match status" value="1"/>
</dbReference>
<proteinExistence type="inferred from homology"/>
<comment type="catalytic activity">
    <reaction evidence="1">
        <text>[protein]-peptidylproline (omega=180) = [protein]-peptidylproline (omega=0)</text>
        <dbReference type="Rhea" id="RHEA:16237"/>
        <dbReference type="Rhea" id="RHEA-COMP:10747"/>
        <dbReference type="Rhea" id="RHEA-COMP:10748"/>
        <dbReference type="ChEBI" id="CHEBI:83833"/>
        <dbReference type="ChEBI" id="CHEBI:83834"/>
        <dbReference type="EC" id="5.2.1.8"/>
    </reaction>
</comment>
<feature type="chain" id="PRO_5022030175" description="peptidylprolyl isomerase" evidence="6">
    <location>
        <begin position="23"/>
        <end position="286"/>
    </location>
</feature>
<dbReference type="PANTHER" id="PTHR47245:SF2">
    <property type="entry name" value="PEPTIDYL-PROLYL CIS-TRANS ISOMERASE HP_0175-RELATED"/>
    <property type="match status" value="1"/>
</dbReference>
<dbReference type="Gene3D" id="3.10.50.40">
    <property type="match status" value="1"/>
</dbReference>
<gene>
    <name evidence="8" type="ORF">FN976_07335</name>
</gene>
<dbReference type="PROSITE" id="PS50198">
    <property type="entry name" value="PPIC_PPIASE_2"/>
    <property type="match status" value="1"/>
</dbReference>
<evidence type="ECO:0000256" key="5">
    <source>
        <dbReference type="PROSITE-ProRule" id="PRU00278"/>
    </source>
</evidence>
<comment type="similarity">
    <text evidence="2">Belongs to the PpiC/parvulin rotamase family.</text>
</comment>
<evidence type="ECO:0000313" key="8">
    <source>
        <dbReference type="EMBL" id="TWO72544.1"/>
    </source>
</evidence>
<dbReference type="Pfam" id="PF13616">
    <property type="entry name" value="Rotamase_3"/>
    <property type="match status" value="1"/>
</dbReference>
<dbReference type="AlphaFoldDB" id="A0A562ZWK2"/>
<dbReference type="InterPro" id="IPR050245">
    <property type="entry name" value="PrsA_foldase"/>
</dbReference>
<feature type="domain" description="PpiC" evidence="7">
    <location>
        <begin position="134"/>
        <end position="230"/>
    </location>
</feature>
<dbReference type="GO" id="GO:0003755">
    <property type="term" value="F:peptidyl-prolyl cis-trans isomerase activity"/>
    <property type="evidence" value="ECO:0007669"/>
    <property type="project" value="UniProtKB-KW"/>
</dbReference>
<dbReference type="PANTHER" id="PTHR47245">
    <property type="entry name" value="PEPTIDYLPROLYL ISOMERASE"/>
    <property type="match status" value="1"/>
</dbReference>
<keyword evidence="9" id="KW-1185">Reference proteome</keyword>
<sequence>MTLAALATSLCLTLSAAGPVVAEGPNGLKITYDDLNADAQRIPATSRHVALGQPDAVQQASQNIYIRRVLAAEAVRDGLDKDPMIAATLQLARERVLSDARLAKIDDANRPSAEAIEKSALAQYNADPSKFRTTAQARVSHILIAGNTDKAKALAEQVLAQVKAGGDFAAIAREKSADVGSGQKGGDLGWFSPGRMVPEFDDAVATLKKPGDMTGLVQSQFGWHIIRLDARRDGGIRTYDEVKDELRQVVANQLQSDVRLKEATRIAGTMKVDRPAIEAFSALHKK</sequence>
<dbReference type="InterPro" id="IPR046357">
    <property type="entry name" value="PPIase_dom_sf"/>
</dbReference>
<keyword evidence="6" id="KW-0732">Signal</keyword>
<evidence type="ECO:0000256" key="3">
    <source>
        <dbReference type="ARBA" id="ARBA00013194"/>
    </source>
</evidence>
<dbReference type="Proteomes" id="UP000318199">
    <property type="component" value="Unassembled WGS sequence"/>
</dbReference>
<organism evidence="8 9">
    <name type="scientific">Caenimonas sedimenti</name>
    <dbReference type="NCBI Taxonomy" id="2596921"/>
    <lineage>
        <taxon>Bacteria</taxon>
        <taxon>Pseudomonadati</taxon>
        <taxon>Pseudomonadota</taxon>
        <taxon>Betaproteobacteria</taxon>
        <taxon>Burkholderiales</taxon>
        <taxon>Comamonadaceae</taxon>
        <taxon>Caenimonas</taxon>
    </lineage>
</organism>
<evidence type="ECO:0000313" key="9">
    <source>
        <dbReference type="Proteomes" id="UP000318199"/>
    </source>
</evidence>
<name>A0A562ZWK2_9BURK</name>
<dbReference type="InterPro" id="IPR000297">
    <property type="entry name" value="PPIase_PpiC"/>
</dbReference>